<evidence type="ECO:0000313" key="2">
    <source>
        <dbReference type="WBParaSite" id="PSAMB.scaffold23831size408.g39006.t1"/>
    </source>
</evidence>
<keyword evidence="1" id="KW-1185">Reference proteome</keyword>
<reference evidence="2" key="1">
    <citation type="submission" date="2022-11" db="UniProtKB">
        <authorList>
            <consortium name="WormBaseParasite"/>
        </authorList>
    </citation>
    <scope>IDENTIFICATION</scope>
</reference>
<proteinExistence type="predicted"/>
<protein>
    <submittedName>
        <fullName evidence="2">Uncharacterized protein</fullName>
    </submittedName>
</protein>
<dbReference type="AlphaFoldDB" id="A0A914VSD7"/>
<sequence length="52" mass="5514">FESPPKIASAPAATPAVGYAMTSPFAPATSQMTYGEQREYSSIHGLEEDIIP</sequence>
<organism evidence="1 2">
    <name type="scientific">Plectus sambesii</name>
    <dbReference type="NCBI Taxonomy" id="2011161"/>
    <lineage>
        <taxon>Eukaryota</taxon>
        <taxon>Metazoa</taxon>
        <taxon>Ecdysozoa</taxon>
        <taxon>Nematoda</taxon>
        <taxon>Chromadorea</taxon>
        <taxon>Plectida</taxon>
        <taxon>Plectina</taxon>
        <taxon>Plectoidea</taxon>
        <taxon>Plectidae</taxon>
        <taxon>Plectus</taxon>
    </lineage>
</organism>
<dbReference type="WBParaSite" id="PSAMB.scaffold23831size408.g39006.t1">
    <property type="protein sequence ID" value="PSAMB.scaffold23831size408.g39006.t1"/>
    <property type="gene ID" value="PSAMB.scaffold23831size408.g39006"/>
</dbReference>
<dbReference type="Proteomes" id="UP000887566">
    <property type="component" value="Unplaced"/>
</dbReference>
<name>A0A914VSD7_9BILA</name>
<evidence type="ECO:0000313" key="1">
    <source>
        <dbReference type="Proteomes" id="UP000887566"/>
    </source>
</evidence>
<accession>A0A914VSD7</accession>